<dbReference type="PANTHER" id="PTHR35863">
    <property type="entry name" value="COBALT-PRECORRIN-5B C(1)-METHYLTRANSFERASE"/>
    <property type="match status" value="1"/>
</dbReference>
<evidence type="ECO:0000256" key="3">
    <source>
        <dbReference type="ARBA" id="ARBA00022679"/>
    </source>
</evidence>
<dbReference type="PANTHER" id="PTHR35863:SF1">
    <property type="entry name" value="COBALT-PRECORRIN-5B C(1)-METHYLTRANSFERASE"/>
    <property type="match status" value="1"/>
</dbReference>
<dbReference type="RefSeq" id="WP_177717796.1">
    <property type="nucleotide sequence ID" value="NZ_JACRSQ010000001.1"/>
</dbReference>
<evidence type="ECO:0000256" key="5">
    <source>
        <dbReference type="HAMAP-Rule" id="MF_00787"/>
    </source>
</evidence>
<evidence type="ECO:0000313" key="6">
    <source>
        <dbReference type="EMBL" id="MBC8542120.1"/>
    </source>
</evidence>
<evidence type="ECO:0000256" key="1">
    <source>
        <dbReference type="ARBA" id="ARBA00022573"/>
    </source>
</evidence>
<dbReference type="GO" id="GO:0019251">
    <property type="term" value="P:anaerobic cobalamin biosynthetic process"/>
    <property type="evidence" value="ECO:0007669"/>
    <property type="project" value="UniProtKB-UniRule"/>
</dbReference>
<keyword evidence="2 5" id="KW-0489">Methyltransferase</keyword>
<dbReference type="HAMAP" id="MF_00787">
    <property type="entry name" value="CbiD"/>
    <property type="match status" value="1"/>
</dbReference>
<accession>A0A926I0E2</accession>
<dbReference type="SUPFAM" id="SSF111342">
    <property type="entry name" value="CbiD-like"/>
    <property type="match status" value="1"/>
</dbReference>
<name>A0A926I0E2_9FIRM</name>
<dbReference type="NCBIfam" id="TIGR00312">
    <property type="entry name" value="cbiD"/>
    <property type="match status" value="1"/>
</dbReference>
<comment type="caution">
    <text evidence="6">The sequence shown here is derived from an EMBL/GenBank/DDBJ whole genome shotgun (WGS) entry which is preliminary data.</text>
</comment>
<comment type="function">
    <text evidence="5">Catalyzes the methylation of C-1 in cobalt-precorrin-5B to form cobalt-precorrin-6A.</text>
</comment>
<comment type="catalytic activity">
    <reaction evidence="5">
        <text>Co-precorrin-5B + S-adenosyl-L-methionine = Co-precorrin-6A + S-adenosyl-L-homocysteine</text>
        <dbReference type="Rhea" id="RHEA:26285"/>
        <dbReference type="ChEBI" id="CHEBI:57856"/>
        <dbReference type="ChEBI" id="CHEBI:59789"/>
        <dbReference type="ChEBI" id="CHEBI:60063"/>
        <dbReference type="ChEBI" id="CHEBI:60064"/>
        <dbReference type="EC" id="2.1.1.195"/>
    </reaction>
</comment>
<sequence>MNGTDRERYAIRVKNGRELRCGYTTGSCATAAAAAAAQMLLSGKRVYTVSIELPSGQCASFDIENAEIHEDWASCSVTKDAGDDPDVTNGLAIYAMVRYGANKEITLTAGVGIGVVTGAGLPCAPGEPAINPVPRKMILHNVRTVCEQQSYRGGLLVEISAPGGEEIAKQTFNPRLGIIGGISILGTTGIVEPMSEQALVKTIQICVRKAKSKDSARILLSPGNYGRDYCLRQLGVDLENGIKFSNFLGETLDYVVYEGFTEALLVGHIGKLVKVAGGIMNTHSSVADCRMEILAVHAALAGADRSTVAAIMDCKTTDAAIQILEETGLHEEVYASLLAKIQYHIAYRTKGRCRVELIIFSTEDKLIVRTEGALALAECFKEREGEQHE</sequence>
<dbReference type="Proteomes" id="UP000657006">
    <property type="component" value="Unassembled WGS sequence"/>
</dbReference>
<protein>
    <recommendedName>
        <fullName evidence="5">Cobalt-precorrin-5B C(1)-methyltransferase</fullName>
        <ecNumber evidence="5">2.1.1.195</ecNumber>
    </recommendedName>
    <alternativeName>
        <fullName evidence="5">Cobalt-precorrin-6A synthase</fullName>
    </alternativeName>
</protein>
<gene>
    <name evidence="5 6" type="primary">cbiD</name>
    <name evidence="6" type="ORF">H8730_00965</name>
</gene>
<evidence type="ECO:0000256" key="4">
    <source>
        <dbReference type="ARBA" id="ARBA00022691"/>
    </source>
</evidence>
<evidence type="ECO:0000313" key="7">
    <source>
        <dbReference type="Proteomes" id="UP000657006"/>
    </source>
</evidence>
<dbReference type="AlphaFoldDB" id="A0A926I0E2"/>
<dbReference type="Gene3D" id="3.30.2110.10">
    <property type="entry name" value="CbiD-like"/>
    <property type="match status" value="1"/>
</dbReference>
<dbReference type="EMBL" id="JACRSQ010000001">
    <property type="protein sequence ID" value="MBC8542120.1"/>
    <property type="molecule type" value="Genomic_DNA"/>
</dbReference>
<comment type="pathway">
    <text evidence="5">Cofactor biosynthesis; adenosylcobalamin biosynthesis; cob(II)yrinate a,c-diamide from sirohydrochlorin (anaerobic route): step 6/10.</text>
</comment>
<keyword evidence="1 5" id="KW-0169">Cobalamin biosynthesis</keyword>
<proteinExistence type="inferred from homology"/>
<organism evidence="6 7">
    <name type="scientific">Bianquea renquensis</name>
    <dbReference type="NCBI Taxonomy" id="2763661"/>
    <lineage>
        <taxon>Bacteria</taxon>
        <taxon>Bacillati</taxon>
        <taxon>Bacillota</taxon>
        <taxon>Clostridia</taxon>
        <taxon>Eubacteriales</taxon>
        <taxon>Bianqueaceae</taxon>
        <taxon>Bianquea</taxon>
    </lineage>
</organism>
<dbReference type="InterPro" id="IPR002748">
    <property type="entry name" value="CbiD"/>
</dbReference>
<dbReference type="PIRSF" id="PIRSF026782">
    <property type="entry name" value="CbiD"/>
    <property type="match status" value="1"/>
</dbReference>
<reference evidence="6" key="1">
    <citation type="submission" date="2020-08" db="EMBL/GenBank/DDBJ databases">
        <title>Genome public.</title>
        <authorList>
            <person name="Liu C."/>
            <person name="Sun Q."/>
        </authorList>
    </citation>
    <scope>NUCLEOTIDE SEQUENCE</scope>
    <source>
        <strain evidence="6">NSJ-32</strain>
    </source>
</reference>
<evidence type="ECO:0000256" key="2">
    <source>
        <dbReference type="ARBA" id="ARBA00022603"/>
    </source>
</evidence>
<dbReference type="Pfam" id="PF01888">
    <property type="entry name" value="CbiD"/>
    <property type="match status" value="1"/>
</dbReference>
<dbReference type="InterPro" id="IPR036074">
    <property type="entry name" value="CbiD_sf"/>
</dbReference>
<keyword evidence="4 5" id="KW-0949">S-adenosyl-L-methionine</keyword>
<keyword evidence="7" id="KW-1185">Reference proteome</keyword>
<dbReference type="EC" id="2.1.1.195" evidence="5"/>
<dbReference type="GO" id="GO:0008168">
    <property type="term" value="F:methyltransferase activity"/>
    <property type="evidence" value="ECO:0007669"/>
    <property type="project" value="UniProtKB-UniRule"/>
</dbReference>
<dbReference type="GO" id="GO:0032259">
    <property type="term" value="P:methylation"/>
    <property type="evidence" value="ECO:0007669"/>
    <property type="project" value="UniProtKB-KW"/>
</dbReference>
<keyword evidence="3 5" id="KW-0808">Transferase</keyword>
<comment type="similarity">
    <text evidence="5">Belongs to the CbiD family.</text>
</comment>